<organism evidence="1 2">
    <name type="scientific">Lactobacillus bombicola</name>
    <dbReference type="NCBI Taxonomy" id="1505723"/>
    <lineage>
        <taxon>Bacteria</taxon>
        <taxon>Bacillati</taxon>
        <taxon>Bacillota</taxon>
        <taxon>Bacilli</taxon>
        <taxon>Lactobacillales</taxon>
        <taxon>Lactobacillaceae</taxon>
        <taxon>Lactobacillus</taxon>
    </lineage>
</organism>
<dbReference type="STRING" id="1505723.SAMN04487792_0582"/>
<dbReference type="AlphaFoldDB" id="A0A1I1RUM9"/>
<evidence type="ECO:0000313" key="1">
    <source>
        <dbReference type="EMBL" id="SFD37817.1"/>
    </source>
</evidence>
<proteinExistence type="predicted"/>
<protein>
    <submittedName>
        <fullName evidence="1">Uncharacterized protein</fullName>
    </submittedName>
</protein>
<gene>
    <name evidence="1" type="ORF">SAMN04487792_0582</name>
</gene>
<name>A0A1I1RUM9_9LACO</name>
<sequence>MQNEVSIRDFAVKLFCFFKNDVIVRFLNNIVGKRLSMTHACVLS</sequence>
<accession>A0A1I1RUM9</accession>
<dbReference type="Proteomes" id="UP000199599">
    <property type="component" value="Unassembled WGS sequence"/>
</dbReference>
<reference evidence="2" key="1">
    <citation type="submission" date="2016-10" db="EMBL/GenBank/DDBJ databases">
        <authorList>
            <person name="Varghese N."/>
            <person name="Submissions S."/>
        </authorList>
    </citation>
    <scope>NUCLEOTIDE SEQUENCE [LARGE SCALE GENOMIC DNA]</scope>
    <source>
        <strain evidence="2">R-53102</strain>
    </source>
</reference>
<evidence type="ECO:0000313" key="2">
    <source>
        <dbReference type="Proteomes" id="UP000199599"/>
    </source>
</evidence>
<dbReference type="RefSeq" id="WP_255409639.1">
    <property type="nucleotide sequence ID" value="NZ_CBCRVU010000002.1"/>
</dbReference>
<dbReference type="EMBL" id="FOMN01000002">
    <property type="protein sequence ID" value="SFD37817.1"/>
    <property type="molecule type" value="Genomic_DNA"/>
</dbReference>